<reference evidence="1 2" key="2">
    <citation type="journal article" date="2014" name="BMC Genomics">
        <title>An improved genome of the model marine alga Ostreococcus tauri unfolds by assessing Illumina de novo assemblies.</title>
        <authorList>
            <person name="Blanc-Mathieu R."/>
            <person name="Verhelst B."/>
            <person name="Derelle E."/>
            <person name="Rombauts S."/>
            <person name="Bouget F.Y."/>
            <person name="Carre I."/>
            <person name="Chateau A."/>
            <person name="Eyre-Walker A."/>
            <person name="Grimsley N."/>
            <person name="Moreau H."/>
            <person name="Piegu B."/>
            <person name="Rivals E."/>
            <person name="Schackwitz W."/>
            <person name="Van de Peer Y."/>
            <person name="Piganeau G."/>
        </authorList>
    </citation>
    <scope>NUCLEOTIDE SEQUENCE [LARGE SCALE GENOMIC DNA]</scope>
    <source>
        <strain evidence="2">OTTH 0595 / CCAP 157/2 / RCC745</strain>
    </source>
</reference>
<comment type="caution">
    <text evidence="1">The sequence shown here is derived from an EMBL/GenBank/DDBJ whole genome shotgun (WGS) entry which is preliminary data.</text>
</comment>
<gene>
    <name evidence="1" type="ORF">OT_ostta07g03360</name>
</gene>
<dbReference type="EMBL" id="CAID01000007">
    <property type="protein sequence ID" value="CAL54593.1"/>
    <property type="molecule type" value="Genomic_DNA"/>
</dbReference>
<evidence type="ECO:0000313" key="2">
    <source>
        <dbReference type="Proteomes" id="UP000009170"/>
    </source>
</evidence>
<sequence>MSRAASRASVARVERRVGRHRARVAASRRRIETRATPIATYFSEAVEAGVIIFAARVLALGLGKAKQSGDLERGLEECARRSIDVSDLFYEEDQGEQRWYLVGGWSVPRKGDPRYGDGRMSQEVKSRVRWADCRAMADARGVDYDDVATLTALYPTTTKKALELRRRLQMAGYEPEWWE</sequence>
<keyword evidence="2" id="KW-1185">Reference proteome</keyword>
<name>Q014T6_OSTTA</name>
<evidence type="ECO:0000313" key="1">
    <source>
        <dbReference type="EMBL" id="CAL54593.1"/>
    </source>
</evidence>
<dbReference type="KEGG" id="ota:OT_ostta07g03360"/>
<dbReference type="OMA" id="DQGEQRW"/>
<accession>Q014T6</accession>
<dbReference type="InParanoid" id="Q014T6"/>
<protein>
    <submittedName>
        <fullName evidence="1">Unnamed product</fullName>
    </submittedName>
</protein>
<dbReference type="AlphaFoldDB" id="Q014T6"/>
<dbReference type="RefSeq" id="XP_003080426.1">
    <property type="nucleotide sequence ID" value="XM_003080378.1"/>
</dbReference>
<reference evidence="2" key="1">
    <citation type="journal article" date="2006" name="Proc. Natl. Acad. Sci. U.S.A.">
        <title>Genome analysis of the smallest free-living eukaryote Ostreococcus tauri unveils many unique features.</title>
        <authorList>
            <person name="Derelle E."/>
            <person name="Ferraz C."/>
            <person name="Rombauts S."/>
            <person name="Rouze P."/>
            <person name="Worden A.Z."/>
            <person name="Robbens S."/>
            <person name="Partensky F."/>
            <person name="Degroeve S."/>
            <person name="Echeynie S."/>
            <person name="Cooke R."/>
            <person name="Saeys Y."/>
            <person name="Wuyts J."/>
            <person name="Jabbari K."/>
            <person name="Bowler C."/>
            <person name="Panaud O."/>
            <person name="Piegu B."/>
            <person name="Ball S.G."/>
            <person name="Ral J.-P."/>
            <person name="Bouget F.-Y."/>
            <person name="Piganeau G."/>
            <person name="De Baets B."/>
            <person name="Picard A."/>
            <person name="Delseny M."/>
            <person name="Demaille J."/>
            <person name="Van de Peer Y."/>
            <person name="Moreau H."/>
        </authorList>
    </citation>
    <scope>NUCLEOTIDE SEQUENCE [LARGE SCALE GENOMIC DNA]</scope>
    <source>
        <strain evidence="2">OTTH 0595 / CCAP 157/2 / RCC745</strain>
    </source>
</reference>
<proteinExistence type="predicted"/>
<dbReference type="GeneID" id="9836599"/>
<dbReference type="OrthoDB" id="497930at2759"/>
<dbReference type="Proteomes" id="UP000009170">
    <property type="component" value="Unassembled WGS sequence"/>
</dbReference>
<organism evidence="1 2">
    <name type="scientific">Ostreococcus tauri</name>
    <name type="common">Marine green alga</name>
    <dbReference type="NCBI Taxonomy" id="70448"/>
    <lineage>
        <taxon>Eukaryota</taxon>
        <taxon>Viridiplantae</taxon>
        <taxon>Chlorophyta</taxon>
        <taxon>Mamiellophyceae</taxon>
        <taxon>Mamiellales</taxon>
        <taxon>Bathycoccaceae</taxon>
        <taxon>Ostreococcus</taxon>
    </lineage>
</organism>